<accession>A0A6A6J9K0</accession>
<proteinExistence type="inferred from homology"/>
<dbReference type="PANTHER" id="PTHR47254">
    <property type="entry name" value="CELL WALL MANNOPROTEIN CIS3-RELATED"/>
    <property type="match status" value="1"/>
</dbReference>
<name>A0A6A6J9K0_WESOR</name>
<reference evidence="7" key="1">
    <citation type="journal article" date="2020" name="Stud. Mycol.">
        <title>101 Dothideomycetes genomes: a test case for predicting lifestyles and emergence of pathogens.</title>
        <authorList>
            <person name="Haridas S."/>
            <person name="Albert R."/>
            <person name="Binder M."/>
            <person name="Bloem J."/>
            <person name="Labutti K."/>
            <person name="Salamov A."/>
            <person name="Andreopoulos B."/>
            <person name="Baker S."/>
            <person name="Barry K."/>
            <person name="Bills G."/>
            <person name="Bluhm B."/>
            <person name="Cannon C."/>
            <person name="Castanera R."/>
            <person name="Culley D."/>
            <person name="Daum C."/>
            <person name="Ezra D."/>
            <person name="Gonzalez J."/>
            <person name="Henrissat B."/>
            <person name="Kuo A."/>
            <person name="Liang C."/>
            <person name="Lipzen A."/>
            <person name="Lutzoni F."/>
            <person name="Magnuson J."/>
            <person name="Mondo S."/>
            <person name="Nolan M."/>
            <person name="Ohm R."/>
            <person name="Pangilinan J."/>
            <person name="Park H.-J."/>
            <person name="Ramirez L."/>
            <person name="Alfaro M."/>
            <person name="Sun H."/>
            <person name="Tritt A."/>
            <person name="Yoshinaga Y."/>
            <person name="Zwiers L.-H."/>
            <person name="Turgeon B."/>
            <person name="Goodwin S."/>
            <person name="Spatafora J."/>
            <person name="Crous P."/>
            <person name="Grigoriev I."/>
        </authorList>
    </citation>
    <scope>NUCLEOTIDE SEQUENCE</scope>
    <source>
        <strain evidence="7">CBS 379.55</strain>
    </source>
</reference>
<dbReference type="AlphaFoldDB" id="A0A6A6J9K0"/>
<dbReference type="Pfam" id="PF22799">
    <property type="entry name" value="PIR1-like_C"/>
    <property type="match status" value="1"/>
</dbReference>
<evidence type="ECO:0000259" key="6">
    <source>
        <dbReference type="Pfam" id="PF22799"/>
    </source>
</evidence>
<dbReference type="GO" id="GO:0005199">
    <property type="term" value="F:structural constituent of cell wall"/>
    <property type="evidence" value="ECO:0007669"/>
    <property type="project" value="TreeGrafter"/>
</dbReference>
<feature type="non-terminal residue" evidence="7">
    <location>
        <position position="1"/>
    </location>
</feature>
<dbReference type="GO" id="GO:0009277">
    <property type="term" value="C:fungal-type cell wall"/>
    <property type="evidence" value="ECO:0007669"/>
    <property type="project" value="TreeGrafter"/>
</dbReference>
<gene>
    <name evidence="7" type="ORF">EI97DRAFT_366146</name>
</gene>
<comment type="similarity">
    <text evidence="5">Belongs to the PIR protein family.</text>
</comment>
<organism evidence="7 8">
    <name type="scientific">Westerdykella ornata</name>
    <dbReference type="NCBI Taxonomy" id="318751"/>
    <lineage>
        <taxon>Eukaryota</taxon>
        <taxon>Fungi</taxon>
        <taxon>Dikarya</taxon>
        <taxon>Ascomycota</taxon>
        <taxon>Pezizomycotina</taxon>
        <taxon>Dothideomycetes</taxon>
        <taxon>Pleosporomycetidae</taxon>
        <taxon>Pleosporales</taxon>
        <taxon>Sporormiaceae</taxon>
        <taxon>Westerdykella</taxon>
    </lineage>
</organism>
<feature type="non-terminal residue" evidence="7">
    <location>
        <position position="147"/>
    </location>
</feature>
<dbReference type="GeneID" id="54548201"/>
<evidence type="ECO:0000256" key="3">
    <source>
        <dbReference type="ARBA" id="ARBA00022525"/>
    </source>
</evidence>
<evidence type="ECO:0000256" key="2">
    <source>
        <dbReference type="ARBA" id="ARBA00022512"/>
    </source>
</evidence>
<keyword evidence="3" id="KW-0964">Secreted</keyword>
<dbReference type="OrthoDB" id="5415592at2759"/>
<keyword evidence="2" id="KW-0134">Cell wall</keyword>
<evidence type="ECO:0000313" key="8">
    <source>
        <dbReference type="Proteomes" id="UP000800097"/>
    </source>
</evidence>
<dbReference type="GO" id="GO:0031505">
    <property type="term" value="P:fungal-type cell wall organization"/>
    <property type="evidence" value="ECO:0007669"/>
    <property type="project" value="TreeGrafter"/>
</dbReference>
<evidence type="ECO:0000256" key="5">
    <source>
        <dbReference type="ARBA" id="ARBA00038219"/>
    </source>
</evidence>
<comment type="subcellular location">
    <subcellularLocation>
        <location evidence="1">Secreted</location>
        <location evidence="1">Cell wall</location>
    </subcellularLocation>
</comment>
<feature type="domain" description="Cell wall mannoprotein PIR1-like C-terminal" evidence="6">
    <location>
        <begin position="69"/>
        <end position="142"/>
    </location>
</feature>
<keyword evidence="8" id="KW-1185">Reference proteome</keyword>
<protein>
    <recommendedName>
        <fullName evidence="6">Cell wall mannoprotein PIR1-like C-terminal domain-containing protein</fullName>
    </recommendedName>
</protein>
<dbReference type="Proteomes" id="UP000800097">
    <property type="component" value="Unassembled WGS sequence"/>
</dbReference>
<evidence type="ECO:0000256" key="4">
    <source>
        <dbReference type="ARBA" id="ARBA00022729"/>
    </source>
</evidence>
<evidence type="ECO:0000256" key="1">
    <source>
        <dbReference type="ARBA" id="ARBA00004191"/>
    </source>
</evidence>
<sequence>ALQFTAPALAQAVEEGIAPDQPPPSGCKTTVDSPFTIGIAPIAPHKRETAQEFPTQASGSFLTLTLTDGILRDPSNRTGSIVANYQFQFDGPPQAGAIYTGGFSVCANGSLALGASTVWYRCMSGDFGNLYDRSIGDQCSEVRIVAM</sequence>
<evidence type="ECO:0000313" key="7">
    <source>
        <dbReference type="EMBL" id="KAF2272668.1"/>
    </source>
</evidence>
<dbReference type="InterPro" id="IPR054508">
    <property type="entry name" value="PIR1-like_C"/>
</dbReference>
<dbReference type="PANTHER" id="PTHR47254:SF1">
    <property type="entry name" value="CELL WALL MANNOPROTEIN CIS3-RELATED"/>
    <property type="match status" value="1"/>
</dbReference>
<keyword evidence="4" id="KW-0732">Signal</keyword>
<dbReference type="RefSeq" id="XP_033650207.1">
    <property type="nucleotide sequence ID" value="XM_033795026.1"/>
</dbReference>
<dbReference type="EMBL" id="ML986518">
    <property type="protein sequence ID" value="KAF2272668.1"/>
    <property type="molecule type" value="Genomic_DNA"/>
</dbReference>
<dbReference type="InterPro" id="IPR051153">
    <property type="entry name" value="Yeast_CWMannoprotein_PIR"/>
</dbReference>